<name>A0A1I7N5K6_9HYPH</name>
<reference evidence="2" key="1">
    <citation type="submission" date="2016-10" db="EMBL/GenBank/DDBJ databases">
        <authorList>
            <person name="Varghese N."/>
            <person name="Submissions S."/>
        </authorList>
    </citation>
    <scope>NUCLEOTIDE SEQUENCE [LARGE SCALE GENOMIC DNA]</scope>
    <source>
        <strain evidence="2">DSM 1565</strain>
    </source>
</reference>
<dbReference type="AlphaFoldDB" id="A0A1I7N5K6"/>
<protein>
    <submittedName>
        <fullName evidence="1">Uncharacterized protein</fullName>
    </submittedName>
</protein>
<proteinExistence type="predicted"/>
<organism evidence="1 2">
    <name type="scientific">Hyphomicrobium facile</name>
    <dbReference type="NCBI Taxonomy" id="51670"/>
    <lineage>
        <taxon>Bacteria</taxon>
        <taxon>Pseudomonadati</taxon>
        <taxon>Pseudomonadota</taxon>
        <taxon>Alphaproteobacteria</taxon>
        <taxon>Hyphomicrobiales</taxon>
        <taxon>Hyphomicrobiaceae</taxon>
        <taxon>Hyphomicrobium</taxon>
    </lineage>
</organism>
<accession>A0A1I7N5K6</accession>
<dbReference type="Proteomes" id="UP000199423">
    <property type="component" value="Unassembled WGS sequence"/>
</dbReference>
<keyword evidence="2" id="KW-1185">Reference proteome</keyword>
<dbReference type="EMBL" id="FPCH01000001">
    <property type="protein sequence ID" value="SFV29930.1"/>
    <property type="molecule type" value="Genomic_DNA"/>
</dbReference>
<evidence type="ECO:0000313" key="2">
    <source>
        <dbReference type="Proteomes" id="UP000199423"/>
    </source>
</evidence>
<gene>
    <name evidence="1" type="ORF">SAMN04488557_1368</name>
</gene>
<sequence>MVEYRPQYQASRFAIVVNSQFGFVRSTLS</sequence>
<evidence type="ECO:0000313" key="1">
    <source>
        <dbReference type="EMBL" id="SFV29930.1"/>
    </source>
</evidence>